<dbReference type="GO" id="GO:0030388">
    <property type="term" value="P:fructose 1,6-bisphosphate metabolic process"/>
    <property type="evidence" value="ECO:0007669"/>
    <property type="project" value="TreeGrafter"/>
</dbReference>
<dbReference type="SUPFAM" id="SSF56655">
    <property type="entry name" value="Carbohydrate phosphatase"/>
    <property type="match status" value="1"/>
</dbReference>
<keyword evidence="12 14" id="KW-0119">Carbohydrate metabolism</keyword>
<dbReference type="PIRSF" id="PIRSF000904">
    <property type="entry name" value="FBPtase_SBPase"/>
    <property type="match status" value="1"/>
</dbReference>
<dbReference type="Gene3D" id="3.60.10.10">
    <property type="entry name" value="Endonuclease/exonuclease/phosphatase"/>
    <property type="match status" value="1"/>
</dbReference>
<reference evidence="17" key="1">
    <citation type="submission" date="2020-11" db="EMBL/GenBank/DDBJ databases">
        <authorList>
            <person name="Tran Van P."/>
        </authorList>
    </citation>
    <scope>NUCLEOTIDE SEQUENCE</scope>
</reference>
<dbReference type="PANTHER" id="PTHR11556:SF1">
    <property type="entry name" value="FRUCTOSE-BISPHOSPHATASE"/>
    <property type="match status" value="1"/>
</dbReference>
<dbReference type="Pfam" id="PF00316">
    <property type="entry name" value="FBPase"/>
    <property type="match status" value="1"/>
</dbReference>
<dbReference type="PRINTS" id="PR00115">
    <property type="entry name" value="F16BPHPHTASE"/>
</dbReference>
<comment type="subunit">
    <text evidence="6">Homotetramer.</text>
</comment>
<evidence type="ECO:0000256" key="4">
    <source>
        <dbReference type="ARBA" id="ARBA00010617"/>
    </source>
</evidence>
<dbReference type="GO" id="GO:0005986">
    <property type="term" value="P:sucrose biosynthetic process"/>
    <property type="evidence" value="ECO:0007669"/>
    <property type="project" value="TreeGrafter"/>
</dbReference>
<evidence type="ECO:0000256" key="8">
    <source>
        <dbReference type="ARBA" id="ARBA00022723"/>
    </source>
</evidence>
<evidence type="ECO:0000256" key="9">
    <source>
        <dbReference type="ARBA" id="ARBA00022801"/>
    </source>
</evidence>
<feature type="domain" description="Fructose-1-6-bisphosphatase class 1 C-terminal" evidence="16">
    <location>
        <begin position="879"/>
        <end position="1006"/>
    </location>
</feature>
<dbReference type="InterPro" id="IPR001128">
    <property type="entry name" value="Cyt_P450"/>
</dbReference>
<dbReference type="UniPathway" id="UPA00138"/>
<dbReference type="GO" id="GO:0016705">
    <property type="term" value="F:oxidoreductase activity, acting on paired donors, with incorporation or reduction of molecular oxygen"/>
    <property type="evidence" value="ECO:0007669"/>
    <property type="project" value="InterPro"/>
</dbReference>
<dbReference type="PROSITE" id="PS00124">
    <property type="entry name" value="FBPASE"/>
    <property type="match status" value="1"/>
</dbReference>
<dbReference type="PANTHER" id="PTHR11556">
    <property type="entry name" value="FRUCTOSE-1,6-BISPHOSPHATASE-RELATED"/>
    <property type="match status" value="1"/>
</dbReference>
<keyword evidence="8" id="KW-0479">Metal-binding</keyword>
<evidence type="ECO:0000256" key="12">
    <source>
        <dbReference type="ARBA" id="ARBA00023277"/>
    </source>
</evidence>
<evidence type="ECO:0000259" key="16">
    <source>
        <dbReference type="Pfam" id="PF18913"/>
    </source>
</evidence>
<dbReference type="GO" id="GO:0006000">
    <property type="term" value="P:fructose metabolic process"/>
    <property type="evidence" value="ECO:0007669"/>
    <property type="project" value="TreeGrafter"/>
</dbReference>
<feature type="domain" description="Fructose-1-6-bisphosphatase class I N-terminal" evidence="15">
    <location>
        <begin position="693"/>
        <end position="874"/>
    </location>
</feature>
<dbReference type="PIRSF" id="PIRSF500210">
    <property type="entry name" value="FBPtase"/>
    <property type="match status" value="1"/>
</dbReference>
<dbReference type="HAMAP" id="MF_01855">
    <property type="entry name" value="FBPase_class1"/>
    <property type="match status" value="1"/>
</dbReference>
<evidence type="ECO:0000256" key="2">
    <source>
        <dbReference type="ARBA" id="ARBA00001946"/>
    </source>
</evidence>
<dbReference type="GO" id="GO:0006002">
    <property type="term" value="P:fructose 6-phosphate metabolic process"/>
    <property type="evidence" value="ECO:0007669"/>
    <property type="project" value="TreeGrafter"/>
</dbReference>
<dbReference type="InterPro" id="IPR033391">
    <property type="entry name" value="FBPase_N"/>
</dbReference>
<dbReference type="InterPro" id="IPR044015">
    <property type="entry name" value="FBPase_C_dom"/>
</dbReference>
<proteinExistence type="inferred from homology"/>
<keyword evidence="9 14" id="KW-0378">Hydrolase</keyword>
<dbReference type="EC" id="3.1.3.11" evidence="7"/>
<dbReference type="SUPFAM" id="SSF48264">
    <property type="entry name" value="Cytochrome P450"/>
    <property type="match status" value="1"/>
</dbReference>
<dbReference type="GO" id="GO:0042132">
    <property type="term" value="F:fructose 1,6-bisphosphate 1-phosphatase activity"/>
    <property type="evidence" value="ECO:0007669"/>
    <property type="project" value="UniProtKB-EC"/>
</dbReference>
<dbReference type="GO" id="GO:0005829">
    <property type="term" value="C:cytosol"/>
    <property type="evidence" value="ECO:0007669"/>
    <property type="project" value="TreeGrafter"/>
</dbReference>
<dbReference type="Pfam" id="PF18913">
    <property type="entry name" value="FBPase_C"/>
    <property type="match status" value="1"/>
</dbReference>
<evidence type="ECO:0000256" key="11">
    <source>
        <dbReference type="ARBA" id="ARBA00023033"/>
    </source>
</evidence>
<dbReference type="SUPFAM" id="SSF56219">
    <property type="entry name" value="DNase I-like"/>
    <property type="match status" value="1"/>
</dbReference>
<dbReference type="Gene3D" id="1.10.630.10">
    <property type="entry name" value="Cytochrome P450"/>
    <property type="match status" value="2"/>
</dbReference>
<dbReference type="FunFam" id="3.40.190.80:FF:000001">
    <property type="entry name" value="Fructose-1,6-bisphosphatase class 1"/>
    <property type="match status" value="1"/>
</dbReference>
<accession>A0A7R9JTI7</accession>
<comment type="pathway">
    <text evidence="3">Carbohydrate biosynthesis; gluconeogenesis.</text>
</comment>
<dbReference type="GO" id="GO:0004497">
    <property type="term" value="F:monooxygenase activity"/>
    <property type="evidence" value="ECO:0007669"/>
    <property type="project" value="UniProtKB-KW"/>
</dbReference>
<dbReference type="Gene3D" id="3.30.540.10">
    <property type="entry name" value="Fructose-1,6-Bisphosphatase, subunit A, domain 1"/>
    <property type="match status" value="1"/>
</dbReference>
<dbReference type="Gene3D" id="3.40.190.80">
    <property type="match status" value="1"/>
</dbReference>
<evidence type="ECO:0000313" key="17">
    <source>
        <dbReference type="EMBL" id="CAD7588612.1"/>
    </source>
</evidence>
<evidence type="ECO:0000256" key="13">
    <source>
        <dbReference type="ARBA" id="ARBA00032973"/>
    </source>
</evidence>
<organism evidence="17">
    <name type="scientific">Timema genevievae</name>
    <name type="common">Walking stick</name>
    <dbReference type="NCBI Taxonomy" id="629358"/>
    <lineage>
        <taxon>Eukaryota</taxon>
        <taxon>Metazoa</taxon>
        <taxon>Ecdysozoa</taxon>
        <taxon>Arthropoda</taxon>
        <taxon>Hexapoda</taxon>
        <taxon>Insecta</taxon>
        <taxon>Pterygota</taxon>
        <taxon>Neoptera</taxon>
        <taxon>Polyneoptera</taxon>
        <taxon>Phasmatodea</taxon>
        <taxon>Timematodea</taxon>
        <taxon>Timematoidea</taxon>
        <taxon>Timematidae</taxon>
        <taxon>Timema</taxon>
    </lineage>
</organism>
<evidence type="ECO:0000256" key="1">
    <source>
        <dbReference type="ARBA" id="ARBA00001273"/>
    </source>
</evidence>
<dbReference type="InterPro" id="IPR036396">
    <property type="entry name" value="Cyt_P450_sf"/>
</dbReference>
<comment type="similarity">
    <text evidence="4">Belongs to the cytochrome P450 family.</text>
</comment>
<name>A0A7R9JTI7_TIMGE</name>
<keyword evidence="11" id="KW-0560">Oxidoreductase</keyword>
<evidence type="ECO:0000256" key="6">
    <source>
        <dbReference type="ARBA" id="ARBA00011881"/>
    </source>
</evidence>
<comment type="similarity">
    <text evidence="5 14">Belongs to the FBPase class 1 family.</text>
</comment>
<dbReference type="EMBL" id="OE839799">
    <property type="protein sequence ID" value="CAD7588612.1"/>
    <property type="molecule type" value="Genomic_DNA"/>
</dbReference>
<dbReference type="InterPro" id="IPR028343">
    <property type="entry name" value="FBPtase"/>
</dbReference>
<evidence type="ECO:0000259" key="15">
    <source>
        <dbReference type="Pfam" id="PF00316"/>
    </source>
</evidence>
<dbReference type="GO" id="GO:0006094">
    <property type="term" value="P:gluconeogenesis"/>
    <property type="evidence" value="ECO:0007669"/>
    <property type="project" value="UniProtKB-UniPathway"/>
</dbReference>
<comment type="catalytic activity">
    <reaction evidence="1">
        <text>beta-D-fructose 1,6-bisphosphate + H2O = beta-D-fructose 6-phosphate + phosphate</text>
        <dbReference type="Rhea" id="RHEA:11064"/>
        <dbReference type="ChEBI" id="CHEBI:15377"/>
        <dbReference type="ChEBI" id="CHEBI:32966"/>
        <dbReference type="ChEBI" id="CHEBI:43474"/>
        <dbReference type="ChEBI" id="CHEBI:57634"/>
        <dbReference type="EC" id="3.1.3.11"/>
    </reaction>
</comment>
<sequence length="1013" mass="113833">MVALHSERNDCRHVGYISNLHTQAYQGEENVIANQLSETRMFVADFKEKTRQSTDVVDFDIICGDFNADNMSIGDAPIHNHGLFYDYEDFCMAEPGQDHGWAIGTEMRQPTMYSSCLKDPFEFKKVLEDDMLRRMFILDADVTVHSTDLATKMPRLDSTSRLEALHNGGKRRVDKILTHRLHRVKVLGYAFLTTLTNLTDHLPVVMTFQVQRSQVLSEVLPECFCEAVGIEHGQLSPPRLPIFDSYLSILWEDYWCTWKAFYKMTHYYRSKIIGFYVAKTPSIVACSYETVKEALFKPEFQGRMDNIVTQMRSNNKRLGIMFTEPDLWIEQKRFMLRHLRDFGFARRYQPNEAFMKEEVHSMVTLLQGASTLKDKEVFRDGEAKLPNLFFSATVNCLWYLFAGEHYSPSGPSKVRQMSDSAACFARSVDPIGGAMVNTPWVRHLAPDMVGFNGVKRSCPSIQDFVKDQLLMIGIDMVFPTASTLPSMITFIILLLTQHPEIQEKVQSEIDIVVGRHRLPTLDDRAKLPYMEAVIREALRKVTIIPLSVVKKCTEDTFFQGYFIPKDTMVVPNLWAAHMDPEFWGDPENFRPDRFLDEQGLKKDLTLAFGGGKRVCAGETFSRHLMFLFLSGLLQNFTFVAPEDSPLPDLDDLVNGITLMAHPAQWWSARKGRPWVKDSANMSSSGPVIDSDCMTLTRFVLAEQRKIPSATGDLTQLLNSIQTAVKAVSSAVRKAGIANLYGIAGTTNVQGEVVKKLDILANELFINMLTSSYTTCLLISEENETVIEVNSLRYDPYPPCSIGGAGLVHSLPVVFFRRQNLDTPPGLSEALQPGNQLVAAGYGLYGSATMLVLSIGGGVNGFTLDPSIGEFVLTEANMKIPSRGKIYSINEGYTHLWDDAVKEYVNNKKNPKVGKPYGARYVGSMVADVHRTLKYGGIFMYPATKDSPKGKLRLLYECNPMAYILTQAGGVASNGKIPILDVVPETIHQRAPIFLGSKEDVEDVLAVIRKHNKN</sequence>
<evidence type="ECO:0000256" key="5">
    <source>
        <dbReference type="ARBA" id="ARBA00010941"/>
    </source>
</evidence>
<evidence type="ECO:0000256" key="7">
    <source>
        <dbReference type="ARBA" id="ARBA00013093"/>
    </source>
</evidence>
<dbReference type="Pfam" id="PF00067">
    <property type="entry name" value="p450"/>
    <property type="match status" value="2"/>
</dbReference>
<protein>
    <recommendedName>
        <fullName evidence="7">fructose-bisphosphatase</fullName>
        <ecNumber evidence="7">3.1.3.11</ecNumber>
    </recommendedName>
    <alternativeName>
        <fullName evidence="13">D-fructose-1,6-bisphosphate 1-phosphohydrolase</fullName>
    </alternativeName>
</protein>
<dbReference type="InterPro" id="IPR020548">
    <property type="entry name" value="Fructose_bisphosphatase_AS"/>
</dbReference>
<comment type="cofactor">
    <cofactor evidence="2">
        <name>Mg(2+)</name>
        <dbReference type="ChEBI" id="CHEBI:18420"/>
    </cofactor>
</comment>
<evidence type="ECO:0000256" key="10">
    <source>
        <dbReference type="ARBA" id="ARBA00022842"/>
    </source>
</evidence>
<evidence type="ECO:0000256" key="3">
    <source>
        <dbReference type="ARBA" id="ARBA00004742"/>
    </source>
</evidence>
<keyword evidence="10" id="KW-0460">Magnesium</keyword>
<dbReference type="InterPro" id="IPR000146">
    <property type="entry name" value="FBPase_class-1"/>
</dbReference>
<dbReference type="InterPro" id="IPR017972">
    <property type="entry name" value="Cyt_P450_CS"/>
</dbReference>
<dbReference type="InterPro" id="IPR036691">
    <property type="entry name" value="Endo/exonu/phosph_ase_sf"/>
</dbReference>
<keyword evidence="11" id="KW-0503">Monooxygenase</keyword>
<gene>
    <name evidence="17" type="ORF">TGEB3V08_LOCUS2654</name>
</gene>
<dbReference type="GO" id="GO:0005506">
    <property type="term" value="F:iron ion binding"/>
    <property type="evidence" value="ECO:0007669"/>
    <property type="project" value="InterPro"/>
</dbReference>
<dbReference type="CDD" id="cd00354">
    <property type="entry name" value="FBPase"/>
    <property type="match status" value="1"/>
</dbReference>
<dbReference type="GO" id="GO:0020037">
    <property type="term" value="F:heme binding"/>
    <property type="evidence" value="ECO:0007669"/>
    <property type="project" value="InterPro"/>
</dbReference>
<evidence type="ECO:0000256" key="14">
    <source>
        <dbReference type="RuleBase" id="RU000508"/>
    </source>
</evidence>
<dbReference type="PROSITE" id="PS00086">
    <property type="entry name" value="CYTOCHROME_P450"/>
    <property type="match status" value="1"/>
</dbReference>
<dbReference type="AlphaFoldDB" id="A0A7R9JTI7"/>